<dbReference type="GeneID" id="63856420"/>
<gene>
    <name evidence="2" type="ORF">BO72DRAFT_129638</name>
</gene>
<evidence type="ECO:0000313" key="2">
    <source>
        <dbReference type="EMBL" id="RAK76518.1"/>
    </source>
</evidence>
<evidence type="ECO:0000259" key="1">
    <source>
        <dbReference type="Pfam" id="PF24864"/>
    </source>
</evidence>
<proteinExistence type="predicted"/>
<dbReference type="OrthoDB" id="5413827at2759"/>
<dbReference type="PANTHER" id="PTHR38790:SF4">
    <property type="entry name" value="2EXR DOMAIN-CONTAINING PROTEIN"/>
    <property type="match status" value="1"/>
</dbReference>
<organism evidence="2 3">
    <name type="scientific">Aspergillus fijiensis CBS 313.89</name>
    <dbReference type="NCBI Taxonomy" id="1448319"/>
    <lineage>
        <taxon>Eukaryota</taxon>
        <taxon>Fungi</taxon>
        <taxon>Dikarya</taxon>
        <taxon>Ascomycota</taxon>
        <taxon>Pezizomycotina</taxon>
        <taxon>Eurotiomycetes</taxon>
        <taxon>Eurotiomycetidae</taxon>
        <taxon>Eurotiales</taxon>
        <taxon>Aspergillaceae</taxon>
        <taxon>Aspergillus</taxon>
    </lineage>
</organism>
<keyword evidence="3" id="KW-1185">Reference proteome</keyword>
<dbReference type="AlphaFoldDB" id="A0A8G1VYJ8"/>
<accession>A0A8G1VYJ8</accession>
<dbReference type="Proteomes" id="UP000249789">
    <property type="component" value="Unassembled WGS sequence"/>
</dbReference>
<dbReference type="Pfam" id="PF24864">
    <property type="entry name" value="DUF7730"/>
    <property type="match status" value="1"/>
</dbReference>
<dbReference type="InterPro" id="IPR056632">
    <property type="entry name" value="DUF7730"/>
</dbReference>
<dbReference type="EMBL" id="KZ824648">
    <property type="protein sequence ID" value="RAK76518.1"/>
    <property type="molecule type" value="Genomic_DNA"/>
</dbReference>
<name>A0A8G1VYJ8_9EURO</name>
<sequence length="454" mass="50881">MEFPHPIPTLLTLPLELRQMIYTYLFTTQPITIQHKPIPAQCSIDNRPLCRNPEATTTTLNKSGYQPSYALLLTNRQLHHETHSYAYSTPLFRTQQTEAFANFTSCLTRPQIHAIRHLAFFLPLAQGMETHAADWHETFALVRHACPHLRSVSVEMALAFPAASGRDTYWDGGLLELDRLRSLRGMRVVVYGGDHVAAAAEVEKKPDEPFFLYEAGTLHPAASDIRDRTAAAAAAAAAGTGMDTGTGTGSTADQPISFHHARDALRRRLALAPAPSSPSPDDNEEDPGRLFFRTSPDVFPLYVRNLTEMLLRRRRSHAEIRGEDRMQRNEIYHYVYLDERPFERGRVFGFQYGRSAKLEEGELERALEGLRLARERLRVRRENGELGACSRPGRVAVRERHGLRQVHGGEGTGARAERPGAWKKQLLLEASAPLIESFPDCIARPYRSGGRGSG</sequence>
<reference evidence="2 3" key="1">
    <citation type="submission" date="2018-02" db="EMBL/GenBank/DDBJ databases">
        <title>The genomes of Aspergillus section Nigri reveals drivers in fungal speciation.</title>
        <authorList>
            <consortium name="DOE Joint Genome Institute"/>
            <person name="Vesth T.C."/>
            <person name="Nybo J."/>
            <person name="Theobald S."/>
            <person name="Brandl J."/>
            <person name="Frisvad J.C."/>
            <person name="Nielsen K.F."/>
            <person name="Lyhne E.K."/>
            <person name="Kogle M.E."/>
            <person name="Kuo A."/>
            <person name="Riley R."/>
            <person name="Clum A."/>
            <person name="Nolan M."/>
            <person name="Lipzen A."/>
            <person name="Salamov A."/>
            <person name="Henrissat B."/>
            <person name="Wiebenga A."/>
            <person name="De vries R.P."/>
            <person name="Grigoriev I.V."/>
            <person name="Mortensen U.H."/>
            <person name="Andersen M.R."/>
            <person name="Baker S.E."/>
        </authorList>
    </citation>
    <scope>NUCLEOTIDE SEQUENCE [LARGE SCALE GENOMIC DNA]</scope>
    <source>
        <strain evidence="2 3">CBS 313.89</strain>
    </source>
</reference>
<evidence type="ECO:0000313" key="3">
    <source>
        <dbReference type="Proteomes" id="UP000249789"/>
    </source>
</evidence>
<protein>
    <recommendedName>
        <fullName evidence="1">DUF7730 domain-containing protein</fullName>
    </recommendedName>
</protein>
<dbReference type="RefSeq" id="XP_040800528.1">
    <property type="nucleotide sequence ID" value="XM_040939087.1"/>
</dbReference>
<dbReference type="PANTHER" id="PTHR38790">
    <property type="entry name" value="2EXR DOMAIN-CONTAINING PROTEIN-RELATED"/>
    <property type="match status" value="1"/>
</dbReference>
<dbReference type="VEuPathDB" id="FungiDB:BO72DRAFT_129638"/>
<feature type="domain" description="DUF7730" evidence="1">
    <location>
        <begin position="10"/>
        <end position="190"/>
    </location>
</feature>